<dbReference type="Proteomes" id="UP001296104">
    <property type="component" value="Unassembled WGS sequence"/>
</dbReference>
<keyword evidence="3 5" id="KW-1133">Transmembrane helix</keyword>
<keyword evidence="8" id="KW-1185">Reference proteome</keyword>
<evidence type="ECO:0000256" key="1">
    <source>
        <dbReference type="ARBA" id="ARBA00004141"/>
    </source>
</evidence>
<dbReference type="PANTHER" id="PTHR37451:SF1">
    <property type="entry name" value="MARVEL DOMAIN-CONTAINING PROTEIN"/>
    <property type="match status" value="1"/>
</dbReference>
<feature type="transmembrane region" description="Helical" evidence="5">
    <location>
        <begin position="80"/>
        <end position="104"/>
    </location>
</feature>
<sequence length="164" mass="18033">MGLFDSRIVVLGLRVAQAGLALIVLGLTAYVVHWWSGYWHAASPSQISFLVFCSVWSLLALIYLIIVPWRFSETVAHHKFAILGAETVTMIFWFAGFVALAVFLSDRVCFGHVCSAAKAAAVFAAFDWALFAATTAMAAMHVMRSRGRRTNAKADPNFNFQEGV</sequence>
<dbReference type="GO" id="GO:0016020">
    <property type="term" value="C:membrane"/>
    <property type="evidence" value="ECO:0007669"/>
    <property type="project" value="UniProtKB-SubCell"/>
</dbReference>
<proteinExistence type="predicted"/>
<feature type="transmembrane region" description="Helical" evidence="5">
    <location>
        <begin position="116"/>
        <end position="139"/>
    </location>
</feature>
<organism evidence="7 8">
    <name type="scientific">Lecanosticta acicola</name>
    <dbReference type="NCBI Taxonomy" id="111012"/>
    <lineage>
        <taxon>Eukaryota</taxon>
        <taxon>Fungi</taxon>
        <taxon>Dikarya</taxon>
        <taxon>Ascomycota</taxon>
        <taxon>Pezizomycotina</taxon>
        <taxon>Dothideomycetes</taxon>
        <taxon>Dothideomycetidae</taxon>
        <taxon>Mycosphaerellales</taxon>
        <taxon>Mycosphaerellaceae</taxon>
        <taxon>Lecanosticta</taxon>
    </lineage>
</organism>
<evidence type="ECO:0000259" key="6">
    <source>
        <dbReference type="Pfam" id="PF01284"/>
    </source>
</evidence>
<feature type="transmembrane region" description="Helical" evidence="5">
    <location>
        <begin position="12"/>
        <end position="35"/>
    </location>
</feature>
<evidence type="ECO:0000313" key="8">
    <source>
        <dbReference type="Proteomes" id="UP001296104"/>
    </source>
</evidence>
<dbReference type="InterPro" id="IPR008253">
    <property type="entry name" value="Marvel"/>
</dbReference>
<keyword evidence="2 5" id="KW-0812">Transmembrane</keyword>
<evidence type="ECO:0000256" key="5">
    <source>
        <dbReference type="SAM" id="Phobius"/>
    </source>
</evidence>
<dbReference type="EMBL" id="CAVMBE010000044">
    <property type="protein sequence ID" value="CAK4031090.1"/>
    <property type="molecule type" value="Genomic_DNA"/>
</dbReference>
<evidence type="ECO:0000256" key="2">
    <source>
        <dbReference type="ARBA" id="ARBA00022692"/>
    </source>
</evidence>
<accession>A0AAI9ECJ2</accession>
<evidence type="ECO:0000256" key="4">
    <source>
        <dbReference type="ARBA" id="ARBA00023136"/>
    </source>
</evidence>
<reference evidence="7" key="1">
    <citation type="submission" date="2023-11" db="EMBL/GenBank/DDBJ databases">
        <authorList>
            <person name="Alioto T."/>
            <person name="Alioto T."/>
            <person name="Gomez Garrido J."/>
        </authorList>
    </citation>
    <scope>NUCLEOTIDE SEQUENCE</scope>
</reference>
<evidence type="ECO:0000256" key="3">
    <source>
        <dbReference type="ARBA" id="ARBA00022989"/>
    </source>
</evidence>
<dbReference type="AlphaFoldDB" id="A0AAI9ECJ2"/>
<comment type="caution">
    <text evidence="7">The sequence shown here is derived from an EMBL/GenBank/DDBJ whole genome shotgun (WGS) entry which is preliminary data.</text>
</comment>
<evidence type="ECO:0000313" key="7">
    <source>
        <dbReference type="EMBL" id="CAK4031090.1"/>
    </source>
</evidence>
<feature type="transmembrane region" description="Helical" evidence="5">
    <location>
        <begin position="47"/>
        <end position="68"/>
    </location>
</feature>
<dbReference type="PANTHER" id="PTHR37451">
    <property type="entry name" value="MARVEL DOMAIN"/>
    <property type="match status" value="1"/>
</dbReference>
<keyword evidence="4 5" id="KW-0472">Membrane</keyword>
<dbReference type="Pfam" id="PF01284">
    <property type="entry name" value="MARVEL"/>
    <property type="match status" value="1"/>
</dbReference>
<name>A0AAI9ECJ2_9PEZI</name>
<gene>
    <name evidence="7" type="ORF">LECACI_7A006248</name>
</gene>
<protein>
    <recommendedName>
        <fullName evidence="6">MARVEL domain-containing protein</fullName>
    </recommendedName>
</protein>
<feature type="domain" description="MARVEL" evidence="6">
    <location>
        <begin position="10"/>
        <end position="136"/>
    </location>
</feature>
<comment type="subcellular location">
    <subcellularLocation>
        <location evidence="1">Membrane</location>
        <topology evidence="1">Multi-pass membrane protein</topology>
    </subcellularLocation>
</comment>